<proteinExistence type="predicted"/>
<dbReference type="Pfam" id="PF04214">
    <property type="entry name" value="DUF411"/>
    <property type="match status" value="1"/>
</dbReference>
<dbReference type="InterPro" id="IPR007332">
    <property type="entry name" value="DUF411"/>
</dbReference>
<keyword evidence="1" id="KW-0732">Signal</keyword>
<sequence length="148" mass="15910">MKRRALLNSIVWLPLLQALPAVAAVDIHVYKTPDCGCCAGWVDHLKAEGFSVTVTEVADTSLTRKRLGMPERFGSCHTALVEGYVLEGHVPAAEVGKLLASRPKAIGLAVPGMPAGSPGMEMGARRDQYKVLLVDRNGHDTVFATYPK</sequence>
<dbReference type="OrthoDB" id="14727at2"/>
<evidence type="ECO:0000313" key="2">
    <source>
        <dbReference type="EMBL" id="QDL36611.1"/>
    </source>
</evidence>
<organism evidence="2 3">
    <name type="scientific">Rhodoferax sediminis</name>
    <dbReference type="NCBI Taxonomy" id="2509614"/>
    <lineage>
        <taxon>Bacteria</taxon>
        <taxon>Pseudomonadati</taxon>
        <taxon>Pseudomonadota</taxon>
        <taxon>Betaproteobacteria</taxon>
        <taxon>Burkholderiales</taxon>
        <taxon>Comamonadaceae</taxon>
        <taxon>Rhodoferax</taxon>
    </lineage>
</organism>
<keyword evidence="3" id="KW-1185">Reference proteome</keyword>
<feature type="chain" id="PRO_5022228758" evidence="1">
    <location>
        <begin position="24"/>
        <end position="148"/>
    </location>
</feature>
<evidence type="ECO:0000256" key="1">
    <source>
        <dbReference type="SAM" id="SignalP"/>
    </source>
</evidence>
<dbReference type="Proteomes" id="UP000316798">
    <property type="component" value="Chromosome"/>
</dbReference>
<dbReference type="RefSeq" id="WP_142817778.1">
    <property type="nucleotide sequence ID" value="NZ_CP035503.1"/>
</dbReference>
<gene>
    <name evidence="2" type="ORF">EUB48_04345</name>
</gene>
<evidence type="ECO:0000313" key="3">
    <source>
        <dbReference type="Proteomes" id="UP000316798"/>
    </source>
</evidence>
<feature type="signal peptide" evidence="1">
    <location>
        <begin position="1"/>
        <end position="23"/>
    </location>
</feature>
<dbReference type="AlphaFoldDB" id="A0A515D866"/>
<protein>
    <submittedName>
        <fullName evidence="2">DUF411 domain-containing protein</fullName>
    </submittedName>
</protein>
<dbReference type="KEGG" id="rhf:EUB48_04345"/>
<dbReference type="EMBL" id="CP035503">
    <property type="protein sequence ID" value="QDL36611.1"/>
    <property type="molecule type" value="Genomic_DNA"/>
</dbReference>
<name>A0A515D866_9BURK</name>
<accession>A0A515D866</accession>
<reference evidence="2 3" key="1">
    <citation type="submission" date="2019-01" db="EMBL/GenBank/DDBJ databases">
        <title>Genomic insights into a novel species Rhodoferax sp.</title>
        <authorList>
            <person name="Jin L."/>
        </authorList>
    </citation>
    <scope>NUCLEOTIDE SEQUENCE [LARGE SCALE GENOMIC DNA]</scope>
    <source>
        <strain evidence="2 3">CHu59-6-5</strain>
    </source>
</reference>